<dbReference type="EMBL" id="CAJVPY010017100">
    <property type="protein sequence ID" value="CAG8760309.1"/>
    <property type="molecule type" value="Genomic_DNA"/>
</dbReference>
<comment type="caution">
    <text evidence="2">The sequence shown here is derived from an EMBL/GenBank/DDBJ whole genome shotgun (WGS) entry which is preliminary data.</text>
</comment>
<organism evidence="2 3">
    <name type="scientific">Dentiscutata erythropus</name>
    <dbReference type="NCBI Taxonomy" id="1348616"/>
    <lineage>
        <taxon>Eukaryota</taxon>
        <taxon>Fungi</taxon>
        <taxon>Fungi incertae sedis</taxon>
        <taxon>Mucoromycota</taxon>
        <taxon>Glomeromycotina</taxon>
        <taxon>Glomeromycetes</taxon>
        <taxon>Diversisporales</taxon>
        <taxon>Gigasporaceae</taxon>
        <taxon>Dentiscutata</taxon>
    </lineage>
</organism>
<evidence type="ECO:0000313" key="2">
    <source>
        <dbReference type="EMBL" id="CAG8760309.1"/>
    </source>
</evidence>
<evidence type="ECO:0000256" key="1">
    <source>
        <dbReference type="SAM" id="MobiDB-lite"/>
    </source>
</evidence>
<dbReference type="OrthoDB" id="10629907at2759"/>
<proteinExistence type="predicted"/>
<feature type="compositionally biased region" description="Polar residues" evidence="1">
    <location>
        <begin position="118"/>
        <end position="133"/>
    </location>
</feature>
<dbReference type="AlphaFoldDB" id="A0A9N9NSP5"/>
<reference evidence="2" key="1">
    <citation type="submission" date="2021-06" db="EMBL/GenBank/DDBJ databases">
        <authorList>
            <person name="Kallberg Y."/>
            <person name="Tangrot J."/>
            <person name="Rosling A."/>
        </authorList>
    </citation>
    <scope>NUCLEOTIDE SEQUENCE</scope>
    <source>
        <strain evidence="2">MA453B</strain>
    </source>
</reference>
<accession>A0A9N9NSP5</accession>
<sequence>MIGAISFKYTRRFLANYLYTTTTFRCDVITRLYYAVPKGTKPKPFSTVVDLLEEIDIQDTAIETESSIPKEKPEVSLVETNLLAPPKSHYPSSQPNSVIAEGSSSSTWIRQGEYFGQPKSTTTSNYSDNSFTREPQRLRTRKQSTLKFNPSKQKRKQKEEIEP</sequence>
<protein>
    <submittedName>
        <fullName evidence="2">8879_t:CDS:1</fullName>
    </submittedName>
</protein>
<feature type="non-terminal residue" evidence="2">
    <location>
        <position position="163"/>
    </location>
</feature>
<feature type="region of interest" description="Disordered" evidence="1">
    <location>
        <begin position="85"/>
        <end position="104"/>
    </location>
</feature>
<feature type="compositionally biased region" description="Polar residues" evidence="1">
    <location>
        <begin position="90"/>
        <end position="104"/>
    </location>
</feature>
<gene>
    <name evidence="2" type="ORF">DERYTH_LOCUS17759</name>
</gene>
<evidence type="ECO:0000313" key="3">
    <source>
        <dbReference type="Proteomes" id="UP000789405"/>
    </source>
</evidence>
<keyword evidence="3" id="KW-1185">Reference proteome</keyword>
<feature type="region of interest" description="Disordered" evidence="1">
    <location>
        <begin position="110"/>
        <end position="163"/>
    </location>
</feature>
<name>A0A9N9NSP5_9GLOM</name>
<dbReference type="Proteomes" id="UP000789405">
    <property type="component" value="Unassembled WGS sequence"/>
</dbReference>